<accession>A0A915EEG8</accession>
<name>A0A915EEG8_9BILA</name>
<organism evidence="1 2">
    <name type="scientific">Ditylenchus dipsaci</name>
    <dbReference type="NCBI Taxonomy" id="166011"/>
    <lineage>
        <taxon>Eukaryota</taxon>
        <taxon>Metazoa</taxon>
        <taxon>Ecdysozoa</taxon>
        <taxon>Nematoda</taxon>
        <taxon>Chromadorea</taxon>
        <taxon>Rhabditida</taxon>
        <taxon>Tylenchina</taxon>
        <taxon>Tylenchomorpha</taxon>
        <taxon>Sphaerularioidea</taxon>
        <taxon>Anguinidae</taxon>
        <taxon>Anguininae</taxon>
        <taxon>Ditylenchus</taxon>
    </lineage>
</organism>
<dbReference type="WBParaSite" id="jg5012">
    <property type="protein sequence ID" value="jg5012"/>
    <property type="gene ID" value="jg5012"/>
</dbReference>
<proteinExistence type="predicted"/>
<evidence type="ECO:0000313" key="1">
    <source>
        <dbReference type="Proteomes" id="UP000887574"/>
    </source>
</evidence>
<evidence type="ECO:0000313" key="2">
    <source>
        <dbReference type="WBParaSite" id="jg5012"/>
    </source>
</evidence>
<reference evidence="2" key="1">
    <citation type="submission" date="2022-11" db="UniProtKB">
        <authorList>
            <consortium name="WormBaseParasite"/>
        </authorList>
    </citation>
    <scope>IDENTIFICATION</scope>
</reference>
<sequence length="82" mass="8961">MSFYGTQTTVANFPISGTGGVVDARLLSLSPPHLQNKVYQHQVISQPAEQLPPPPPVICHLANKNEILLATDQSIQHFSQSR</sequence>
<dbReference type="Proteomes" id="UP000887574">
    <property type="component" value="Unplaced"/>
</dbReference>
<protein>
    <submittedName>
        <fullName evidence="2">Uncharacterized protein</fullName>
    </submittedName>
</protein>
<keyword evidence="1" id="KW-1185">Reference proteome</keyword>
<dbReference type="AlphaFoldDB" id="A0A915EEG8"/>